<evidence type="ECO:0000313" key="6">
    <source>
        <dbReference type="Proteomes" id="UP000593994"/>
    </source>
</evidence>
<keyword evidence="2 3" id="KW-0802">TPR repeat</keyword>
<evidence type="ECO:0000313" key="5">
    <source>
        <dbReference type="EMBL" id="QOY50957.1"/>
    </source>
</evidence>
<gene>
    <name evidence="5" type="ORF">HUE88_07310</name>
</gene>
<evidence type="ECO:0000256" key="3">
    <source>
        <dbReference type="PROSITE-ProRule" id="PRU00339"/>
    </source>
</evidence>
<dbReference type="Gene3D" id="1.25.40.10">
    <property type="entry name" value="Tetratricopeptide repeat domain"/>
    <property type="match status" value="6"/>
</dbReference>
<dbReference type="SMART" id="SM00028">
    <property type="entry name" value="TPR"/>
    <property type="match status" value="9"/>
</dbReference>
<evidence type="ECO:0000256" key="1">
    <source>
        <dbReference type="ARBA" id="ARBA00022737"/>
    </source>
</evidence>
<keyword evidence="6" id="KW-1185">Reference proteome</keyword>
<dbReference type="PANTHER" id="PTHR44858">
    <property type="entry name" value="TETRATRICOPEPTIDE REPEAT PROTEIN 6"/>
    <property type="match status" value="1"/>
</dbReference>
<dbReference type="InterPro" id="IPR050498">
    <property type="entry name" value="Ycf3"/>
</dbReference>
<dbReference type="InterPro" id="IPR056884">
    <property type="entry name" value="NPHP3-like_N"/>
</dbReference>
<feature type="repeat" description="TPR" evidence="3">
    <location>
        <begin position="846"/>
        <end position="879"/>
    </location>
</feature>
<name>A0A7S7LSY5_9BACT</name>
<dbReference type="Proteomes" id="UP000593994">
    <property type="component" value="Chromosome"/>
</dbReference>
<dbReference type="InterPro" id="IPR019734">
    <property type="entry name" value="TPR_rpt"/>
</dbReference>
<dbReference type="Pfam" id="PF13181">
    <property type="entry name" value="TPR_8"/>
    <property type="match status" value="1"/>
</dbReference>
<proteinExistence type="predicted"/>
<dbReference type="EMBL" id="CP054492">
    <property type="protein sequence ID" value="QOY50957.1"/>
    <property type="molecule type" value="Genomic_DNA"/>
</dbReference>
<dbReference type="AlphaFoldDB" id="A0A7S7LSY5"/>
<dbReference type="InterPro" id="IPR027417">
    <property type="entry name" value="P-loop_NTPase"/>
</dbReference>
<accession>A0A7S7LSY5</accession>
<protein>
    <recommendedName>
        <fullName evidence="4">Nephrocystin 3-like N-terminal domain-containing protein</fullName>
    </recommendedName>
</protein>
<dbReference type="KEGG" id="sbal:HUE88_07310"/>
<evidence type="ECO:0000256" key="2">
    <source>
        <dbReference type="ARBA" id="ARBA00022803"/>
    </source>
</evidence>
<keyword evidence="1" id="KW-0677">Repeat</keyword>
<dbReference type="Pfam" id="PF24883">
    <property type="entry name" value="NPHP3_N"/>
    <property type="match status" value="1"/>
</dbReference>
<dbReference type="PANTHER" id="PTHR44858:SF1">
    <property type="entry name" value="UDP-N-ACETYLGLUCOSAMINE--PEPTIDE N-ACETYLGLUCOSAMINYLTRANSFERASE SPINDLY-RELATED"/>
    <property type="match status" value="1"/>
</dbReference>
<dbReference type="GO" id="GO:0046813">
    <property type="term" value="P:receptor-mediated virion attachment to host cell"/>
    <property type="evidence" value="ECO:0007669"/>
    <property type="project" value="TreeGrafter"/>
</dbReference>
<dbReference type="PROSITE" id="PS50005">
    <property type="entry name" value="TPR"/>
    <property type="match status" value="1"/>
</dbReference>
<dbReference type="RefSeq" id="WP_194368077.1">
    <property type="nucleotide sequence ID" value="NZ_CP054492.1"/>
</dbReference>
<dbReference type="GO" id="GO:0009279">
    <property type="term" value="C:cell outer membrane"/>
    <property type="evidence" value="ECO:0007669"/>
    <property type="project" value="TreeGrafter"/>
</dbReference>
<dbReference type="SUPFAM" id="SSF48452">
    <property type="entry name" value="TPR-like"/>
    <property type="match status" value="2"/>
</dbReference>
<dbReference type="InterPro" id="IPR011990">
    <property type="entry name" value="TPR-like_helical_dom_sf"/>
</dbReference>
<sequence length="1256" mass="145719">MQKCPECGGEIKENEKFYECIDNEDCGYRINKVKFQKQSQHWLETTIEDESLWNKPIFGTDIPIISAEYKRLYELCENKQSFGMLLEIKDIFEILIKLPTLLTASAIYIKSSFSEVESKLLIAMLEKQLSLGTWESIARSSQELNIDNPIENWLTNIIQVFKDGRITQWRNEEIGHGALSLDETDVFQEDIKSKLSILKKFFEENISTLIMLKEPVYQELMESIYFEKDTNNNIHFFDSYGYGKTSRVDYRNGTYSKKIESQFTSLSNSLSISQSTNRLDGCADGGVREAVVQKMFEELHKVDDYETPTYLVDWLKTNMNNHKKGLFLLQMQRGMGKSMFSRALDQLSLTKIKIPNTLVRAYYINDVYSYKLDEFTSVVDRQILNKQLLDKRIEDKIVGSAIPKSLDSKSQAKDLTNMLHEYKKVYGEENILFIIDGLDEIPVTQEKSILGILPSDDDLPEGVFILFTSRVKLSQKIQTKLDSISFTDKKSVLKDDADYISNTNKYIRKYIKLDLDDTTLVFIKERSDSRYVYIKLIKELVKTIGLEIEDIPNADKIIELYLSNLKAKYGDKFFTNITNLLAVVSTQYEPLTLQEIAYMLQDECISFKLLAWINDTRGFFRFERSYRGNIISIEHADIKSYLTKDKSVLDAMNYILSILVENITNEKHTIDLQIDGESYLLSHIWDYAKNKDTNNKLKNLIFIGSVLDSLENVEKQDKLLLNRSIKIYSQLIIIMQKLNQDENSHLDRNYLAGAFMNRGITNESLGKPTEALNDYDRAIEIMMILEQDETIHFDKSNLAKAFMNRGNTNKSLGKVTEALDDYDRAIEIMMILEQDETIHFDKIDLAKAFINRGNANDFLGNPTEALEDYDRVIEIRERLNKGETIHFDKNYLALFFMNRGNVNASLGKPTEALNDYDRAIEIMMILEQDETIHFDKSNLALAFLSRGTGHYSLGKLTEALNDYDRAIEIMMILDQDETIYFDKIDLAKAFMNRGIANESLGKPTEALNDYDRAIEIMMILEQDETIHFDKSYLAKAFMKRGDANASLAKYTKSLDDYSDFIEIIQILGQSESIHFDRKDIALVFMNRGYANASLEKPTKALADYDRAIEIMMILEQDETIYFDKSNLAKAYINRADTNHVLEKPTEELDDYDKAIEIRENLDKEKIIYFDKNDLASAYIDRGVFYHSRDDTLKRNQDFDKFFNIVVELIYFHFESGNTEKAIQIFQKNYQNIDMMLDNNMLRNQENIQRYKALSEE</sequence>
<dbReference type="Gene3D" id="3.40.50.300">
    <property type="entry name" value="P-loop containing nucleotide triphosphate hydrolases"/>
    <property type="match status" value="1"/>
</dbReference>
<evidence type="ECO:0000259" key="4">
    <source>
        <dbReference type="Pfam" id="PF24883"/>
    </source>
</evidence>
<dbReference type="Pfam" id="PF13374">
    <property type="entry name" value="TPR_10"/>
    <property type="match status" value="1"/>
</dbReference>
<feature type="domain" description="Nephrocystin 3-like N-terminal" evidence="4">
    <location>
        <begin position="314"/>
        <end position="470"/>
    </location>
</feature>
<organism evidence="5 6">
    <name type="scientific">Candidatus Sulfurimonas baltica</name>
    <dbReference type="NCBI Taxonomy" id="2740404"/>
    <lineage>
        <taxon>Bacteria</taxon>
        <taxon>Pseudomonadati</taxon>
        <taxon>Campylobacterota</taxon>
        <taxon>Epsilonproteobacteria</taxon>
        <taxon>Campylobacterales</taxon>
        <taxon>Sulfurimonadaceae</taxon>
        <taxon>Sulfurimonas</taxon>
    </lineage>
</organism>
<reference evidence="5 6" key="1">
    <citation type="submission" date="2020-05" db="EMBL/GenBank/DDBJ databases">
        <title>Sulfurimonas marisnigri, sp. nov., and Sulfurimonas baltica, sp. nov., manganese oxide reducing chemolithoautotrophs of the class Epsilonproteobacteria isolated from the pelagic redoxclines of the Black and Baltic Seas and emended description of the genus Sulfurimonas.</title>
        <authorList>
            <person name="Henkel J.V."/>
            <person name="Laudan C."/>
            <person name="Werner J."/>
            <person name="Neu T."/>
            <person name="Plewe S."/>
            <person name="Sproer C."/>
            <person name="Bunk B."/>
            <person name="Schulz-Vogt H.N."/>
        </authorList>
    </citation>
    <scope>NUCLEOTIDE SEQUENCE [LARGE SCALE GENOMIC DNA]</scope>
    <source>
        <strain evidence="5 6">GD2</strain>
    </source>
</reference>